<dbReference type="GO" id="GO:0008360">
    <property type="term" value="P:regulation of cell shape"/>
    <property type="evidence" value="ECO:0007669"/>
    <property type="project" value="UniProtKB-KW"/>
</dbReference>
<dbReference type="GO" id="GO:0051301">
    <property type="term" value="P:cell division"/>
    <property type="evidence" value="ECO:0007669"/>
    <property type="project" value="UniProtKB-KW"/>
</dbReference>
<evidence type="ECO:0000256" key="5">
    <source>
        <dbReference type="ARBA" id="ARBA00022490"/>
    </source>
</evidence>
<evidence type="ECO:0000256" key="7">
    <source>
        <dbReference type="ARBA" id="ARBA00022630"/>
    </source>
</evidence>
<dbReference type="UniPathway" id="UPA00219"/>
<protein>
    <recommendedName>
        <fullName evidence="16">UDP-N-acetylenolpyruvoylglucosamine reductase</fullName>
        <ecNumber evidence="16">1.3.1.98</ecNumber>
    </recommendedName>
    <alternativeName>
        <fullName evidence="16">UDP-N-acetylmuramate dehydrogenase</fullName>
    </alternativeName>
</protein>
<organism evidence="18 19">
    <name type="scientific">Handelsmanbacteria sp. (strain RIFCSPLOWO2_12_FULL_64_10)</name>
    <dbReference type="NCBI Taxonomy" id="1817868"/>
    <lineage>
        <taxon>Bacteria</taxon>
        <taxon>Candidatus Handelsmaniibacteriota</taxon>
    </lineage>
</organism>
<dbReference type="InterPro" id="IPR016167">
    <property type="entry name" value="FAD-bd_PCMH_sub1"/>
</dbReference>
<dbReference type="InterPro" id="IPR011601">
    <property type="entry name" value="MurB_C"/>
</dbReference>
<comment type="pathway">
    <text evidence="4 16">Cell wall biogenesis; peptidoglycan biosynthesis.</text>
</comment>
<name>A0A1F6CT51_HANXR</name>
<dbReference type="Gene3D" id="3.30.465.10">
    <property type="match status" value="1"/>
</dbReference>
<feature type="active site" evidence="16">
    <location>
        <position position="295"/>
    </location>
</feature>
<dbReference type="HAMAP" id="MF_00037">
    <property type="entry name" value="MurB"/>
    <property type="match status" value="1"/>
</dbReference>
<dbReference type="GO" id="GO:0009252">
    <property type="term" value="P:peptidoglycan biosynthetic process"/>
    <property type="evidence" value="ECO:0007669"/>
    <property type="project" value="UniProtKB-UniRule"/>
</dbReference>
<evidence type="ECO:0000256" key="1">
    <source>
        <dbReference type="ARBA" id="ARBA00001974"/>
    </source>
</evidence>
<evidence type="ECO:0000256" key="15">
    <source>
        <dbReference type="ARBA" id="ARBA00048914"/>
    </source>
</evidence>
<evidence type="ECO:0000256" key="3">
    <source>
        <dbReference type="ARBA" id="ARBA00004496"/>
    </source>
</evidence>
<gene>
    <name evidence="16" type="primary">murB</name>
    <name evidence="18" type="ORF">A3F84_03780</name>
</gene>
<dbReference type="InterPro" id="IPR006094">
    <property type="entry name" value="Oxid_FAD_bind_N"/>
</dbReference>
<dbReference type="NCBIfam" id="NF010480">
    <property type="entry name" value="PRK13905.1"/>
    <property type="match status" value="1"/>
</dbReference>
<reference evidence="18 19" key="1">
    <citation type="journal article" date="2016" name="Nat. Commun.">
        <title>Thousands of microbial genomes shed light on interconnected biogeochemical processes in an aquifer system.</title>
        <authorList>
            <person name="Anantharaman K."/>
            <person name="Brown C.T."/>
            <person name="Hug L.A."/>
            <person name="Sharon I."/>
            <person name="Castelle C.J."/>
            <person name="Probst A.J."/>
            <person name="Thomas B.C."/>
            <person name="Singh A."/>
            <person name="Wilkins M.J."/>
            <person name="Karaoz U."/>
            <person name="Brodie E.L."/>
            <person name="Williams K.H."/>
            <person name="Hubbard S.S."/>
            <person name="Banfield J.F."/>
        </authorList>
    </citation>
    <scope>NUCLEOTIDE SEQUENCE [LARGE SCALE GENOMIC DNA]</scope>
    <source>
        <strain evidence="19">RIFCSPLOWO2_12_FULL_64_10</strain>
    </source>
</reference>
<sequence>MDDRFKQELRATCRGEARFDEPMTRHTSFGVGGPADAFVLPGGLDDLRATCQLLASRDVPILPLGDGTNMLVSDAGWRGAVLCLTKGLRAISFQGEIGSAEAGASLSVFSRQCQRAGLTGLEWACSVPGTLGGALRGNAGAFGGETFDRLLSVEAIETRTGQTLLLKKEDLPHSYRRCDLPPGLLLLRGAFALAGGVPGEIEARMDEILSRRKATQPLYERNAGCIFKNPAGASAGLLIDRAGCKGLGVGGAVVSDLHANFVVNRGGATAADVLTLIERVRQRVRQHAGVELETEIRIIGETL</sequence>
<comment type="cofactor">
    <cofactor evidence="1 16">
        <name>FAD</name>
        <dbReference type="ChEBI" id="CHEBI:57692"/>
    </cofactor>
</comment>
<dbReference type="InterPro" id="IPR036635">
    <property type="entry name" value="MurB_C_sf"/>
</dbReference>
<evidence type="ECO:0000256" key="6">
    <source>
        <dbReference type="ARBA" id="ARBA00022618"/>
    </source>
</evidence>
<comment type="catalytic activity">
    <reaction evidence="15 16">
        <text>UDP-N-acetyl-alpha-D-muramate + NADP(+) = UDP-N-acetyl-3-O-(1-carboxyvinyl)-alpha-D-glucosamine + NADPH + H(+)</text>
        <dbReference type="Rhea" id="RHEA:12248"/>
        <dbReference type="ChEBI" id="CHEBI:15378"/>
        <dbReference type="ChEBI" id="CHEBI:57783"/>
        <dbReference type="ChEBI" id="CHEBI:58349"/>
        <dbReference type="ChEBI" id="CHEBI:68483"/>
        <dbReference type="ChEBI" id="CHEBI:70757"/>
        <dbReference type="EC" id="1.3.1.98"/>
    </reaction>
</comment>
<dbReference type="GO" id="GO:0071949">
    <property type="term" value="F:FAD binding"/>
    <property type="evidence" value="ECO:0007669"/>
    <property type="project" value="InterPro"/>
</dbReference>
<evidence type="ECO:0000256" key="8">
    <source>
        <dbReference type="ARBA" id="ARBA00022827"/>
    </source>
</evidence>
<comment type="similarity">
    <text evidence="16">Belongs to the MurB family.</text>
</comment>
<dbReference type="SUPFAM" id="SSF56194">
    <property type="entry name" value="Uridine diphospho-N-Acetylenolpyruvylglucosamine reductase, MurB, C-terminal domain"/>
    <property type="match status" value="1"/>
</dbReference>
<keyword evidence="9 16" id="KW-0521">NADP</keyword>
<dbReference type="PROSITE" id="PS51387">
    <property type="entry name" value="FAD_PCMH"/>
    <property type="match status" value="1"/>
</dbReference>
<evidence type="ECO:0000256" key="16">
    <source>
        <dbReference type="HAMAP-Rule" id="MF_00037"/>
    </source>
</evidence>
<accession>A0A1F6CT51</accession>
<dbReference type="Pfam" id="PF01565">
    <property type="entry name" value="FAD_binding_4"/>
    <property type="match status" value="1"/>
</dbReference>
<evidence type="ECO:0000256" key="9">
    <source>
        <dbReference type="ARBA" id="ARBA00022857"/>
    </source>
</evidence>
<dbReference type="Pfam" id="PF02873">
    <property type="entry name" value="MurB_C"/>
    <property type="match status" value="1"/>
</dbReference>
<evidence type="ECO:0000313" key="18">
    <source>
        <dbReference type="EMBL" id="OGG52191.1"/>
    </source>
</evidence>
<evidence type="ECO:0000256" key="13">
    <source>
        <dbReference type="ARBA" id="ARBA00023306"/>
    </source>
</evidence>
<dbReference type="InterPro" id="IPR036318">
    <property type="entry name" value="FAD-bd_PCMH-like_sf"/>
</dbReference>
<dbReference type="EC" id="1.3.1.98" evidence="16"/>
<dbReference type="Proteomes" id="UP000178606">
    <property type="component" value="Unassembled WGS sequence"/>
</dbReference>
<dbReference type="GO" id="GO:0071555">
    <property type="term" value="P:cell wall organization"/>
    <property type="evidence" value="ECO:0007669"/>
    <property type="project" value="UniProtKB-KW"/>
</dbReference>
<dbReference type="EMBL" id="MFKF01000153">
    <property type="protein sequence ID" value="OGG52191.1"/>
    <property type="molecule type" value="Genomic_DNA"/>
</dbReference>
<keyword evidence="14 16" id="KW-0961">Cell wall biogenesis/degradation</keyword>
<comment type="subcellular location">
    <subcellularLocation>
        <location evidence="3 16">Cytoplasm</location>
    </subcellularLocation>
</comment>
<dbReference type="AlphaFoldDB" id="A0A1F6CT51"/>
<evidence type="ECO:0000259" key="17">
    <source>
        <dbReference type="PROSITE" id="PS51387"/>
    </source>
</evidence>
<keyword evidence="5 16" id="KW-0963">Cytoplasm</keyword>
<dbReference type="SUPFAM" id="SSF56176">
    <property type="entry name" value="FAD-binding/transporter-associated domain-like"/>
    <property type="match status" value="1"/>
</dbReference>
<evidence type="ECO:0000256" key="12">
    <source>
        <dbReference type="ARBA" id="ARBA00023002"/>
    </source>
</evidence>
<dbReference type="GO" id="GO:0005829">
    <property type="term" value="C:cytosol"/>
    <property type="evidence" value="ECO:0007669"/>
    <property type="project" value="TreeGrafter"/>
</dbReference>
<feature type="active site" evidence="16">
    <location>
        <position position="176"/>
    </location>
</feature>
<evidence type="ECO:0000313" key="19">
    <source>
        <dbReference type="Proteomes" id="UP000178606"/>
    </source>
</evidence>
<feature type="domain" description="FAD-binding PCMH-type" evidence="17">
    <location>
        <begin position="31"/>
        <end position="208"/>
    </location>
</feature>
<dbReference type="Gene3D" id="3.30.43.10">
    <property type="entry name" value="Uridine Diphospho-n-acetylenolpyruvylglucosamine Reductase, domain 2"/>
    <property type="match status" value="1"/>
</dbReference>
<feature type="active site" description="Proton donor" evidence="16">
    <location>
        <position position="225"/>
    </location>
</feature>
<proteinExistence type="inferred from homology"/>
<evidence type="ECO:0000256" key="11">
    <source>
        <dbReference type="ARBA" id="ARBA00022984"/>
    </source>
</evidence>
<keyword evidence="12 16" id="KW-0560">Oxidoreductase</keyword>
<dbReference type="InterPro" id="IPR003170">
    <property type="entry name" value="MurB"/>
</dbReference>
<keyword evidence="13 16" id="KW-0131">Cell cycle</keyword>
<dbReference type="InterPro" id="IPR016169">
    <property type="entry name" value="FAD-bd_PCMH_sub2"/>
</dbReference>
<keyword evidence="7 16" id="KW-0285">Flavoprotein</keyword>
<keyword evidence="11 16" id="KW-0573">Peptidoglycan synthesis</keyword>
<comment type="function">
    <text evidence="2 16">Cell wall formation.</text>
</comment>
<dbReference type="InterPro" id="IPR016166">
    <property type="entry name" value="FAD-bd_PCMH"/>
</dbReference>
<keyword evidence="8 16" id="KW-0274">FAD</keyword>
<dbReference type="PANTHER" id="PTHR21071:SF4">
    <property type="entry name" value="UDP-N-ACETYLENOLPYRUVOYLGLUCOSAMINE REDUCTASE"/>
    <property type="match status" value="1"/>
</dbReference>
<dbReference type="Gene3D" id="3.90.78.10">
    <property type="entry name" value="UDP-N-acetylenolpyruvoylglucosamine reductase, C-terminal domain"/>
    <property type="match status" value="1"/>
</dbReference>
<evidence type="ECO:0000256" key="10">
    <source>
        <dbReference type="ARBA" id="ARBA00022960"/>
    </source>
</evidence>
<dbReference type="NCBIfam" id="TIGR00179">
    <property type="entry name" value="murB"/>
    <property type="match status" value="1"/>
</dbReference>
<keyword evidence="6 16" id="KW-0132">Cell division</keyword>
<evidence type="ECO:0000256" key="4">
    <source>
        <dbReference type="ARBA" id="ARBA00004752"/>
    </source>
</evidence>
<evidence type="ECO:0000256" key="14">
    <source>
        <dbReference type="ARBA" id="ARBA00023316"/>
    </source>
</evidence>
<comment type="caution">
    <text evidence="18">The sequence shown here is derived from an EMBL/GenBank/DDBJ whole genome shotgun (WGS) entry which is preliminary data.</text>
</comment>
<dbReference type="GO" id="GO:0008762">
    <property type="term" value="F:UDP-N-acetylmuramate dehydrogenase activity"/>
    <property type="evidence" value="ECO:0007669"/>
    <property type="project" value="UniProtKB-UniRule"/>
</dbReference>
<evidence type="ECO:0000256" key="2">
    <source>
        <dbReference type="ARBA" id="ARBA00003921"/>
    </source>
</evidence>
<dbReference type="PANTHER" id="PTHR21071">
    <property type="entry name" value="UDP-N-ACETYLENOLPYRUVOYLGLUCOSAMINE REDUCTASE"/>
    <property type="match status" value="1"/>
</dbReference>
<keyword evidence="10 16" id="KW-0133">Cell shape</keyword>